<dbReference type="InterPro" id="IPR035992">
    <property type="entry name" value="Ricin_B-like_lectins"/>
</dbReference>
<sequence length="766" mass="82036">MNNLSDITLATSTNPSIFLTVPLGEPIQADNGNIPPGTRMLPGQWAAAAGNGYVLLLQPDGNLVLYQVVTGPVAANSSFTGSAIWATGTNNGAYFDVQTDGNLVLGTSDGNVAWSPYTNGIEPQELLVQTDGNLVLYNTLNQACWASSSNHYQVWPPTRWVNVQSSLVAPVKGVPHVLTASSDGMTLSPFVAGSPNQIWQVTADGRLLSGLLDGLVLTQDAGSNTAINTTQSVPVPVEQTWLWGTGLGPTAIQNSASNQYLSVDIAGGSVQMQDTDTSSQWYFMPTTPLDSIMALPASDPAFPAFTPDQQAVYDWINNKLAAMNNQPHLILREQYTNGASTLDTYRQDMLGLDYNAFPAQVWHPVVDQLKLELSAASAVNSLFACYTSFHSLLFEDQGALLSELGLDAGFEDGDSTNIGGIILAVLSGVIYTVLSAETMEGEINYFAVAANVLQSGINVAVAAQSSSVSPSLFQVAYADLWGQLSTTFEGLLDTFGTMESTILTDWAKLKITYTLIASTAPDGLFWNSGETGNMVKAAKQGYVLSVMQMLLPAKYQIYQYLDVNNNPIDGVPAYAQYIAPAIDGTYFKYWIADSTDWSIYPEEIALTQVWDNGGSKDDFFNSSNGWAFATTRPYTYGGNDANYLVIALTNLSPNTLVATVFNPSPTSAGPSPQTLYPYETVLIEAEAAFPGGVAITLSIFDPSRGNYFDEPIASFDAFQDYSGFAAGNVRTANATTAGDYQLSTPLCNTGGFRQYPGAIQASIYRP</sequence>
<dbReference type="Gene3D" id="2.90.10.10">
    <property type="entry name" value="Bulb-type lectin domain"/>
    <property type="match status" value="2"/>
</dbReference>
<reference evidence="2 3" key="1">
    <citation type="submission" date="2015-03" db="EMBL/GenBank/DDBJ databases">
        <title>Pseudomonas fluorescens 1855-344 Genome sequencing and assembly.</title>
        <authorList>
            <person name="Eng W.W.H."/>
            <person name="Gan H.M."/>
            <person name="Savka M.A."/>
        </authorList>
    </citation>
    <scope>NUCLEOTIDE SEQUENCE [LARGE SCALE GENOMIC DNA]</scope>
    <source>
        <strain evidence="2 3">1855-344</strain>
    </source>
</reference>
<dbReference type="SUPFAM" id="SSF51110">
    <property type="entry name" value="alpha-D-mannose-specific plant lectins"/>
    <property type="match status" value="1"/>
</dbReference>
<protein>
    <submittedName>
        <fullName evidence="2">Calcium up-regulated protein</fullName>
    </submittedName>
</protein>
<dbReference type="SMART" id="SM00108">
    <property type="entry name" value="B_lectin"/>
    <property type="match status" value="1"/>
</dbReference>
<dbReference type="Proteomes" id="UP000033662">
    <property type="component" value="Unassembled WGS sequence"/>
</dbReference>
<dbReference type="InterPro" id="IPR036426">
    <property type="entry name" value="Bulb-type_lectin_dom_sf"/>
</dbReference>
<dbReference type="Gene3D" id="2.80.10.50">
    <property type="match status" value="1"/>
</dbReference>
<dbReference type="EMBL" id="JZXC01000010">
    <property type="protein sequence ID" value="KKA07729.1"/>
    <property type="molecule type" value="Genomic_DNA"/>
</dbReference>
<dbReference type="PROSITE" id="PS50927">
    <property type="entry name" value="BULB_LECTIN"/>
    <property type="match status" value="1"/>
</dbReference>
<dbReference type="SUPFAM" id="SSF50370">
    <property type="entry name" value="Ricin B-like lectins"/>
    <property type="match status" value="1"/>
</dbReference>
<comment type="caution">
    <text evidence="2">The sequence shown here is derived from an EMBL/GenBank/DDBJ whole genome shotgun (WGS) entry which is preliminary data.</text>
</comment>
<dbReference type="PANTHER" id="PTHR31599:SF3">
    <property type="entry name" value="CALCIUM UP-REGULATED PROTEIN I-RELATED"/>
    <property type="match status" value="1"/>
</dbReference>
<proteinExistence type="predicted"/>
<evidence type="ECO:0000313" key="3">
    <source>
        <dbReference type="Proteomes" id="UP000033662"/>
    </source>
</evidence>
<dbReference type="PANTHER" id="PTHR31599">
    <property type="entry name" value="CALCIUM UP-REGULATED PROTEIN A-RELATED"/>
    <property type="match status" value="1"/>
</dbReference>
<dbReference type="AlphaFoldDB" id="A0A0F4XP87"/>
<evidence type="ECO:0000259" key="1">
    <source>
        <dbReference type="PROSITE" id="PS50927"/>
    </source>
</evidence>
<name>A0A0F4XP87_9PSED</name>
<dbReference type="InterPro" id="IPR051780">
    <property type="entry name" value="Ca_Up-reg_Membrane_Reg"/>
</dbReference>
<feature type="domain" description="Bulb-type lectin" evidence="1">
    <location>
        <begin position="31"/>
        <end position="149"/>
    </location>
</feature>
<evidence type="ECO:0000313" key="2">
    <source>
        <dbReference type="EMBL" id="KKA07729.1"/>
    </source>
</evidence>
<organism evidence="2 3">
    <name type="scientific">Pseudomonas kilonensis</name>
    <dbReference type="NCBI Taxonomy" id="132476"/>
    <lineage>
        <taxon>Bacteria</taxon>
        <taxon>Pseudomonadati</taxon>
        <taxon>Pseudomonadota</taxon>
        <taxon>Gammaproteobacteria</taxon>
        <taxon>Pseudomonadales</taxon>
        <taxon>Pseudomonadaceae</taxon>
        <taxon>Pseudomonas</taxon>
    </lineage>
</organism>
<dbReference type="PATRIC" id="fig|132476.4.peg.486"/>
<dbReference type="InterPro" id="IPR001480">
    <property type="entry name" value="Bulb-type_lectin_dom"/>
</dbReference>
<accession>A0A0F4XP87</accession>
<dbReference type="OrthoDB" id="8443920at2"/>
<gene>
    <name evidence="2" type="ORF">VP02_12075</name>
</gene>